<evidence type="ECO:0000313" key="3">
    <source>
        <dbReference type="Proteomes" id="UP000290849"/>
    </source>
</evidence>
<sequence length="287" mass="31744">METIGSQKIWTFQGSTGRIKPSTCGAIRKEAACPVRSYMELATKVADLQFHNRDFVLMFRGQTGDYRNKSGYSSLKPSLLRADAPNRIPSDGTLLERFAGLAAAEKALVAEYVARKYIGRQRLARQRILRWAILQHYEVCATPLLDVTQSLRIAASFATHRAKDKAYVFVLGVPQVSGAITASAEAGIQIVRLASVCPPEAVRPHIQEGYLLGEYPEVSSAEQKLLYEHAEMDFGRKLIAKFQFDPRTFWKESGQFPLVREKALYPAAADDPMLGLVHAVKATLGAG</sequence>
<dbReference type="OrthoDB" id="1091301at2"/>
<proteinExistence type="predicted"/>
<dbReference type="InterPro" id="IPR014966">
    <property type="entry name" value="FRG-dom"/>
</dbReference>
<name>A0A4Q1HMK8_9BURK</name>
<dbReference type="RefSeq" id="WP_129148173.1">
    <property type="nucleotide sequence ID" value="NZ_JBHSDO010000016.1"/>
</dbReference>
<dbReference type="Pfam" id="PF08867">
    <property type="entry name" value="FRG"/>
    <property type="match status" value="1"/>
</dbReference>
<keyword evidence="3" id="KW-1185">Reference proteome</keyword>
<reference evidence="2 3" key="1">
    <citation type="journal article" date="2017" name="Int. J. Syst. Evol. Microbiol.">
        <title>Achromobacter aloeverae sp. nov., isolated from the root of Aloe vera (L.) Burm.f.</title>
        <authorList>
            <person name="Kuncharoen N."/>
            <person name="Muramatsu Y."/>
            <person name="Shibata C."/>
            <person name="Kamakura Y."/>
            <person name="Nakagawa Y."/>
            <person name="Tanasupawat S."/>
        </authorList>
    </citation>
    <scope>NUCLEOTIDE SEQUENCE [LARGE SCALE GENOMIC DNA]</scope>
    <source>
        <strain evidence="2 3">AVA-1</strain>
    </source>
</reference>
<protein>
    <recommendedName>
        <fullName evidence="1">FRG domain-containing protein</fullName>
    </recommendedName>
</protein>
<organism evidence="2 3">
    <name type="scientific">Achromobacter aloeverae</name>
    <dbReference type="NCBI Taxonomy" id="1750518"/>
    <lineage>
        <taxon>Bacteria</taxon>
        <taxon>Pseudomonadati</taxon>
        <taxon>Pseudomonadota</taxon>
        <taxon>Betaproteobacteria</taxon>
        <taxon>Burkholderiales</taxon>
        <taxon>Alcaligenaceae</taxon>
        <taxon>Achromobacter</taxon>
    </lineage>
</organism>
<dbReference type="Proteomes" id="UP000290849">
    <property type="component" value="Unassembled WGS sequence"/>
</dbReference>
<gene>
    <name evidence="2" type="ORF">C7R54_00110</name>
</gene>
<feature type="domain" description="FRG" evidence="1">
    <location>
        <begin position="53"/>
        <end position="169"/>
    </location>
</feature>
<dbReference type="EMBL" id="PYAL01000001">
    <property type="protein sequence ID" value="RXN92212.1"/>
    <property type="molecule type" value="Genomic_DNA"/>
</dbReference>
<dbReference type="AlphaFoldDB" id="A0A4Q1HMK8"/>
<comment type="caution">
    <text evidence="2">The sequence shown here is derived from an EMBL/GenBank/DDBJ whole genome shotgun (WGS) entry which is preliminary data.</text>
</comment>
<evidence type="ECO:0000259" key="1">
    <source>
        <dbReference type="SMART" id="SM00901"/>
    </source>
</evidence>
<accession>A0A4Q1HMK8</accession>
<evidence type="ECO:0000313" key="2">
    <source>
        <dbReference type="EMBL" id="RXN92212.1"/>
    </source>
</evidence>
<dbReference type="SMART" id="SM00901">
    <property type="entry name" value="FRG"/>
    <property type="match status" value="1"/>
</dbReference>